<dbReference type="InterPro" id="IPR036291">
    <property type="entry name" value="NAD(P)-bd_dom_sf"/>
</dbReference>
<dbReference type="InterPro" id="IPR050857">
    <property type="entry name" value="D-2-hydroxyacid_DH"/>
</dbReference>
<accession>A0ABT3E340</accession>
<dbReference type="Pfam" id="PF00389">
    <property type="entry name" value="2-Hacid_dh"/>
    <property type="match status" value="1"/>
</dbReference>
<sequence length="311" mass="34390">MYKVVVTTELPKETMHRLTEQSFEVVYALTKDVLEKEIIDTDVIISAVNVELDTELLQRGQKLKFIANIGAGYSNISTEIVKEGNVKVANTPTHDAIQSTAELTVLLLLAVVRQLKASEQIVEQNNFEGWRVTGYLGGHQVSGKTATIIGFGRIGQTVGRLLAAFDVEVQYVDPIPAKETHAKRVDLNTGLQTADFVILNASLNEDNHHMIDADQFKLMQKHAYLVNAGRGPLIHETALVDALDKQEIAGAALDVHEFEPEFTVALENRSNVVLTPHIGNDTYEARLEMANSALNQVIHFIEGEYTSIDFV</sequence>
<dbReference type="Proteomes" id="UP001526225">
    <property type="component" value="Unassembled WGS sequence"/>
</dbReference>
<feature type="domain" description="D-isomer specific 2-hydroxyacid dehydrogenase catalytic" evidence="5">
    <location>
        <begin position="4"/>
        <end position="304"/>
    </location>
</feature>
<evidence type="ECO:0000259" key="6">
    <source>
        <dbReference type="Pfam" id="PF02826"/>
    </source>
</evidence>
<gene>
    <name evidence="7" type="ORF">OIT44_01975</name>
</gene>
<keyword evidence="8" id="KW-1185">Reference proteome</keyword>
<dbReference type="PANTHER" id="PTHR42789">
    <property type="entry name" value="D-ISOMER SPECIFIC 2-HYDROXYACID DEHYDROGENASE FAMILY PROTEIN (AFU_ORTHOLOGUE AFUA_6G10090)"/>
    <property type="match status" value="1"/>
</dbReference>
<evidence type="ECO:0000313" key="8">
    <source>
        <dbReference type="Proteomes" id="UP001526225"/>
    </source>
</evidence>
<dbReference type="Gene3D" id="3.40.50.720">
    <property type="entry name" value="NAD(P)-binding Rossmann-like Domain"/>
    <property type="match status" value="2"/>
</dbReference>
<evidence type="ECO:0000256" key="4">
    <source>
        <dbReference type="RuleBase" id="RU003719"/>
    </source>
</evidence>
<dbReference type="SUPFAM" id="SSF51735">
    <property type="entry name" value="NAD(P)-binding Rossmann-fold domains"/>
    <property type="match status" value="1"/>
</dbReference>
<feature type="domain" description="D-isomer specific 2-hydroxyacid dehydrogenase NAD-binding" evidence="6">
    <location>
        <begin position="106"/>
        <end position="279"/>
    </location>
</feature>
<dbReference type="Pfam" id="PF02826">
    <property type="entry name" value="2-Hacid_dh_C"/>
    <property type="match status" value="1"/>
</dbReference>
<comment type="similarity">
    <text evidence="1 4">Belongs to the D-isomer specific 2-hydroxyacid dehydrogenase family.</text>
</comment>
<comment type="caution">
    <text evidence="7">The sequence shown here is derived from an EMBL/GenBank/DDBJ whole genome shotgun (WGS) entry which is preliminary data.</text>
</comment>
<evidence type="ECO:0000256" key="1">
    <source>
        <dbReference type="ARBA" id="ARBA00005854"/>
    </source>
</evidence>
<protein>
    <recommendedName>
        <fullName evidence="9">Glyoxylate reductase</fullName>
    </recommendedName>
</protein>
<dbReference type="RefSeq" id="WP_213409437.1">
    <property type="nucleotide sequence ID" value="NZ_CP074441.1"/>
</dbReference>
<evidence type="ECO:0000256" key="3">
    <source>
        <dbReference type="ARBA" id="ARBA00023027"/>
    </source>
</evidence>
<evidence type="ECO:0008006" key="9">
    <source>
        <dbReference type="Google" id="ProtNLM"/>
    </source>
</evidence>
<evidence type="ECO:0000256" key="2">
    <source>
        <dbReference type="ARBA" id="ARBA00023002"/>
    </source>
</evidence>
<proteinExistence type="inferred from homology"/>
<dbReference type="EMBL" id="JAOZFE010000001">
    <property type="protein sequence ID" value="MCW0952836.1"/>
    <property type="molecule type" value="Genomic_DNA"/>
</dbReference>
<dbReference type="SUPFAM" id="SSF52283">
    <property type="entry name" value="Formate/glycerate dehydrogenase catalytic domain-like"/>
    <property type="match status" value="1"/>
</dbReference>
<reference evidence="7 8" key="1">
    <citation type="submission" date="2022-10" db="EMBL/GenBank/DDBJ databases">
        <title>Weissella fermenti sp. nov., isolated from fermented cabbage.</title>
        <authorList>
            <person name="Lee J.K."/>
            <person name="Baek J.H."/>
            <person name="Choi D.G."/>
            <person name="Kim J.M."/>
            <person name="Jeon C.O."/>
        </authorList>
    </citation>
    <scope>NUCLEOTIDE SEQUENCE [LARGE SCALE GENOMIC DNA]</scope>
    <source>
        <strain evidence="7 8">KACC 18534</strain>
    </source>
</reference>
<keyword evidence="2 4" id="KW-0560">Oxidoreductase</keyword>
<dbReference type="InterPro" id="IPR006139">
    <property type="entry name" value="D-isomer_2_OHA_DH_cat_dom"/>
</dbReference>
<organism evidence="7 8">
    <name type="scientific">Weissella ceti</name>
    <dbReference type="NCBI Taxonomy" id="759620"/>
    <lineage>
        <taxon>Bacteria</taxon>
        <taxon>Bacillati</taxon>
        <taxon>Bacillota</taxon>
        <taxon>Bacilli</taxon>
        <taxon>Lactobacillales</taxon>
        <taxon>Lactobacillaceae</taxon>
        <taxon>Weissella</taxon>
    </lineage>
</organism>
<keyword evidence="3" id="KW-0520">NAD</keyword>
<evidence type="ECO:0000259" key="5">
    <source>
        <dbReference type="Pfam" id="PF00389"/>
    </source>
</evidence>
<evidence type="ECO:0000313" key="7">
    <source>
        <dbReference type="EMBL" id="MCW0952836.1"/>
    </source>
</evidence>
<dbReference type="InterPro" id="IPR006140">
    <property type="entry name" value="D-isomer_DH_NAD-bd"/>
</dbReference>
<dbReference type="PANTHER" id="PTHR42789:SF1">
    <property type="entry name" value="D-ISOMER SPECIFIC 2-HYDROXYACID DEHYDROGENASE FAMILY PROTEIN (AFU_ORTHOLOGUE AFUA_6G10090)"/>
    <property type="match status" value="1"/>
</dbReference>
<name>A0ABT3E340_9LACO</name>